<sequence length="83" mass="9820">MTTYRIRVGFHNPSALTLRQLDDHLAEHRFCKTRERDATFRYFLEYEYHAPDADYCTVCSLAYNEACKVRKCPLVLVEEKADN</sequence>
<accession>A0ABX0R640</accession>
<proteinExistence type="predicted"/>
<organism evidence="1 2">
    <name type="scientific">Candidatus Pantoea multigeneris</name>
    <dbReference type="NCBI Taxonomy" id="2608357"/>
    <lineage>
        <taxon>Bacteria</taxon>
        <taxon>Pseudomonadati</taxon>
        <taxon>Pseudomonadota</taxon>
        <taxon>Gammaproteobacteria</taxon>
        <taxon>Enterobacterales</taxon>
        <taxon>Erwiniaceae</taxon>
        <taxon>Pantoea</taxon>
    </lineage>
</organism>
<dbReference type="RefSeq" id="WP_167012139.1">
    <property type="nucleotide sequence ID" value="NZ_VWXF01000001.1"/>
</dbReference>
<protein>
    <submittedName>
        <fullName evidence="1">Uncharacterized protein</fullName>
    </submittedName>
</protein>
<comment type="caution">
    <text evidence="1">The sequence shown here is derived from an EMBL/GenBank/DDBJ whole genome shotgun (WGS) entry which is preliminary data.</text>
</comment>
<evidence type="ECO:0000313" key="2">
    <source>
        <dbReference type="Proteomes" id="UP001515683"/>
    </source>
</evidence>
<keyword evidence="2" id="KW-1185">Reference proteome</keyword>
<gene>
    <name evidence="1" type="ORF">F3J40_01215</name>
</gene>
<dbReference type="Proteomes" id="UP001515683">
    <property type="component" value="Unassembled WGS sequence"/>
</dbReference>
<reference evidence="1 2" key="1">
    <citation type="journal article" date="2019" name="bioRxiv">
        <title>Bacteria contribute to plant secondary compound degradation in a generalist herbivore system.</title>
        <authorList>
            <person name="Francoeur C.B."/>
            <person name="Khadempour L."/>
            <person name="Moreira-Soto R.D."/>
            <person name="Gotting K."/>
            <person name="Book A.J."/>
            <person name="Pinto-Tomas A.A."/>
            <person name="Keefover-Ring K."/>
            <person name="Currie C.R."/>
        </authorList>
    </citation>
    <scope>NUCLEOTIDE SEQUENCE [LARGE SCALE GENOMIC DNA]</scope>
    <source>
        <strain evidence="1">Acro-835</strain>
    </source>
</reference>
<evidence type="ECO:0000313" key="1">
    <source>
        <dbReference type="EMBL" id="NIF20239.1"/>
    </source>
</evidence>
<name>A0ABX0R640_9GAMM</name>
<dbReference type="EMBL" id="VWXF01000001">
    <property type="protein sequence ID" value="NIF20239.1"/>
    <property type="molecule type" value="Genomic_DNA"/>
</dbReference>